<keyword evidence="10" id="KW-1185">Reference proteome</keyword>
<gene>
    <name evidence="9" type="ORF">Pla144_27370</name>
</gene>
<name>A0A5C6CME2_9BACT</name>
<evidence type="ECO:0000256" key="7">
    <source>
        <dbReference type="ARBA" id="ARBA00023136"/>
    </source>
</evidence>
<keyword evidence="6 8" id="KW-1133">Transmembrane helix</keyword>
<keyword evidence="3" id="KW-0813">Transport</keyword>
<dbReference type="PANTHER" id="PTHR36838:SF4">
    <property type="entry name" value="AUXIN EFFLUX CARRIER FAMILY PROTEIN"/>
    <property type="match status" value="1"/>
</dbReference>
<evidence type="ECO:0000256" key="3">
    <source>
        <dbReference type="ARBA" id="ARBA00022448"/>
    </source>
</evidence>
<dbReference type="InterPro" id="IPR038770">
    <property type="entry name" value="Na+/solute_symporter_sf"/>
</dbReference>
<dbReference type="InterPro" id="IPR004776">
    <property type="entry name" value="Mem_transp_PIN-like"/>
</dbReference>
<dbReference type="PANTHER" id="PTHR36838">
    <property type="entry name" value="AUXIN EFFLUX CARRIER FAMILY PROTEIN"/>
    <property type="match status" value="1"/>
</dbReference>
<sequence>MSEVVTSVLPIFLLILVGWALKWCQFLKAGGWNALERLTYYVLFPALLIATLAESEFSQLAVGAVATSIAGAIALVSILLLAVRRFLPVDGPGFTSVYQGCVRMNTYIGLSIAESLFGEQGLSAAALAIAIIVPLVNFTCVLVLTWFGSTTTTKKLSILIMSCLKNPLIIASIVGLSLNLLGWGIPGPVGPMTKILASAALPLGLLAVGAALNFEALRETGAVTLVASAVKLVVLPITTYFLLSCFDVQGLEASIAVLFNALPTATSAYILASQYGGDAQLMARLITVQTLLSMFSLPLVLSYFV</sequence>
<dbReference type="EMBL" id="SJPS01000004">
    <property type="protein sequence ID" value="TWU25532.1"/>
    <property type="molecule type" value="Genomic_DNA"/>
</dbReference>
<accession>A0A5C6CME2</accession>
<dbReference type="Pfam" id="PF03547">
    <property type="entry name" value="Mem_trans"/>
    <property type="match status" value="1"/>
</dbReference>
<feature type="transmembrane region" description="Helical" evidence="8">
    <location>
        <begin position="221"/>
        <end position="243"/>
    </location>
</feature>
<evidence type="ECO:0000256" key="5">
    <source>
        <dbReference type="ARBA" id="ARBA00022692"/>
    </source>
</evidence>
<feature type="transmembrane region" description="Helical" evidence="8">
    <location>
        <begin position="60"/>
        <end position="83"/>
    </location>
</feature>
<feature type="transmembrane region" description="Helical" evidence="8">
    <location>
        <begin position="38"/>
        <end position="53"/>
    </location>
</feature>
<protein>
    <submittedName>
        <fullName evidence="9">Membrane transport protein</fullName>
    </submittedName>
</protein>
<evidence type="ECO:0000313" key="9">
    <source>
        <dbReference type="EMBL" id="TWU25532.1"/>
    </source>
</evidence>
<dbReference type="RefSeq" id="WP_146451134.1">
    <property type="nucleotide sequence ID" value="NZ_SJPS01000004.1"/>
</dbReference>
<comment type="subcellular location">
    <subcellularLocation>
        <location evidence="1">Cell membrane</location>
        <topology evidence="1">Multi-pass membrane protein</topology>
    </subcellularLocation>
</comment>
<dbReference type="GO" id="GO:0005886">
    <property type="term" value="C:plasma membrane"/>
    <property type="evidence" value="ECO:0007669"/>
    <property type="project" value="UniProtKB-SubCell"/>
</dbReference>
<evidence type="ECO:0000256" key="4">
    <source>
        <dbReference type="ARBA" id="ARBA00022475"/>
    </source>
</evidence>
<evidence type="ECO:0000256" key="2">
    <source>
        <dbReference type="ARBA" id="ARBA00010145"/>
    </source>
</evidence>
<dbReference type="OrthoDB" id="261788at2"/>
<feature type="transmembrane region" description="Helical" evidence="8">
    <location>
        <begin position="124"/>
        <end position="147"/>
    </location>
</feature>
<evidence type="ECO:0000313" key="10">
    <source>
        <dbReference type="Proteomes" id="UP000318437"/>
    </source>
</evidence>
<dbReference type="Proteomes" id="UP000318437">
    <property type="component" value="Unassembled WGS sequence"/>
</dbReference>
<feature type="transmembrane region" description="Helical" evidence="8">
    <location>
        <begin position="195"/>
        <end position="214"/>
    </location>
</feature>
<dbReference type="Gene3D" id="1.20.1530.20">
    <property type="match status" value="1"/>
</dbReference>
<keyword evidence="7 8" id="KW-0472">Membrane</keyword>
<keyword evidence="5 8" id="KW-0812">Transmembrane</keyword>
<dbReference type="AlphaFoldDB" id="A0A5C6CME2"/>
<reference evidence="9 10" key="1">
    <citation type="submission" date="2019-02" db="EMBL/GenBank/DDBJ databases">
        <title>Deep-cultivation of Planctomycetes and their phenomic and genomic characterization uncovers novel biology.</title>
        <authorList>
            <person name="Wiegand S."/>
            <person name="Jogler M."/>
            <person name="Boedeker C."/>
            <person name="Pinto D."/>
            <person name="Vollmers J."/>
            <person name="Rivas-Marin E."/>
            <person name="Kohn T."/>
            <person name="Peeters S.H."/>
            <person name="Heuer A."/>
            <person name="Rast P."/>
            <person name="Oberbeckmann S."/>
            <person name="Bunk B."/>
            <person name="Jeske O."/>
            <person name="Meyerdierks A."/>
            <person name="Storesund J.E."/>
            <person name="Kallscheuer N."/>
            <person name="Luecker S."/>
            <person name="Lage O.M."/>
            <person name="Pohl T."/>
            <person name="Merkel B.J."/>
            <person name="Hornburger P."/>
            <person name="Mueller R.-W."/>
            <person name="Bruemmer F."/>
            <person name="Labrenz M."/>
            <person name="Spormann A.M."/>
            <person name="Op Den Camp H."/>
            <person name="Overmann J."/>
            <person name="Amann R."/>
            <person name="Jetten M.S.M."/>
            <person name="Mascher T."/>
            <person name="Medema M.H."/>
            <person name="Devos D.P."/>
            <person name="Kaster A.-K."/>
            <person name="Ovreas L."/>
            <person name="Rohde M."/>
            <person name="Galperin M.Y."/>
            <person name="Jogler C."/>
        </authorList>
    </citation>
    <scope>NUCLEOTIDE SEQUENCE [LARGE SCALE GENOMIC DNA]</scope>
    <source>
        <strain evidence="9 10">Pla144</strain>
    </source>
</reference>
<dbReference type="GO" id="GO:0055085">
    <property type="term" value="P:transmembrane transport"/>
    <property type="evidence" value="ECO:0007669"/>
    <property type="project" value="InterPro"/>
</dbReference>
<evidence type="ECO:0000256" key="8">
    <source>
        <dbReference type="SAM" id="Phobius"/>
    </source>
</evidence>
<feature type="transmembrane region" description="Helical" evidence="8">
    <location>
        <begin position="255"/>
        <end position="272"/>
    </location>
</feature>
<proteinExistence type="inferred from homology"/>
<organism evidence="9 10">
    <name type="scientific">Bythopirellula polymerisocia</name>
    <dbReference type="NCBI Taxonomy" id="2528003"/>
    <lineage>
        <taxon>Bacteria</taxon>
        <taxon>Pseudomonadati</taxon>
        <taxon>Planctomycetota</taxon>
        <taxon>Planctomycetia</taxon>
        <taxon>Pirellulales</taxon>
        <taxon>Lacipirellulaceae</taxon>
        <taxon>Bythopirellula</taxon>
    </lineage>
</organism>
<comment type="caution">
    <text evidence="9">The sequence shown here is derived from an EMBL/GenBank/DDBJ whole genome shotgun (WGS) entry which is preliminary data.</text>
</comment>
<keyword evidence="4" id="KW-1003">Cell membrane</keyword>
<feature type="transmembrane region" description="Helical" evidence="8">
    <location>
        <begin position="168"/>
        <end position="189"/>
    </location>
</feature>
<comment type="similarity">
    <text evidence="2">Belongs to the auxin efflux carrier (TC 2.A.69) family.</text>
</comment>
<evidence type="ECO:0000256" key="6">
    <source>
        <dbReference type="ARBA" id="ARBA00022989"/>
    </source>
</evidence>
<feature type="transmembrane region" description="Helical" evidence="8">
    <location>
        <begin position="284"/>
        <end position="304"/>
    </location>
</feature>
<evidence type="ECO:0000256" key="1">
    <source>
        <dbReference type="ARBA" id="ARBA00004651"/>
    </source>
</evidence>